<accession>A0ABV2AIB6</accession>
<evidence type="ECO:0000256" key="2">
    <source>
        <dbReference type="SAM" id="SignalP"/>
    </source>
</evidence>
<keyword evidence="1" id="KW-0472">Membrane</keyword>
<dbReference type="EMBL" id="JBDODL010000288">
    <property type="protein sequence ID" value="MES1919431.1"/>
    <property type="molecule type" value="Genomic_DNA"/>
</dbReference>
<gene>
    <name evidence="3" type="ORF">MHBO_001268</name>
</gene>
<name>A0ABV2AIB6_9EUKA</name>
<evidence type="ECO:0000313" key="4">
    <source>
        <dbReference type="Proteomes" id="UP001439008"/>
    </source>
</evidence>
<feature type="transmembrane region" description="Helical" evidence="1">
    <location>
        <begin position="361"/>
        <end position="381"/>
    </location>
</feature>
<sequence>MSFLMNILILEGLLFATITSTGDLEYLPYDGKSDYNNFDHGLENMGFKPLVDRNQAESRIIKCASSEDRFLCNGNIMRDWVYTRNPLNPPDVLYSQIPDLSECDCVNKEKWLSENQHCPLSTPLGNHVAVKGNLYLKKDAFAHEICYHNLTIKTLVECRNGRKVASEGNRCATRRGTRAFCQNKDLPVFVVTQQFPVTYKTVGSSMNARCENGYAEFKLFCQQNGILEPQINGKKVNMTDVCSQICSERERTLFLERSAFTNKVKSEPRSVEPLQSDREAEPVCYVRSGWKFRSINRSSCAEAPKHQFGIKEKELAHCKNARSGEICQFGCVMYMKQIGQFVCFNGIWISTHDPVCTIASYARGVIALILGVLVYVGIYRFTLDRDILIIE</sequence>
<evidence type="ECO:0000256" key="1">
    <source>
        <dbReference type="SAM" id="Phobius"/>
    </source>
</evidence>
<keyword evidence="4" id="KW-1185">Reference proteome</keyword>
<keyword evidence="1" id="KW-1133">Transmembrane helix</keyword>
<evidence type="ECO:0000313" key="3">
    <source>
        <dbReference type="EMBL" id="MES1919431.1"/>
    </source>
</evidence>
<feature type="chain" id="PRO_5047143579" evidence="2">
    <location>
        <begin position="23"/>
        <end position="391"/>
    </location>
</feature>
<comment type="caution">
    <text evidence="3">The sequence shown here is derived from an EMBL/GenBank/DDBJ whole genome shotgun (WGS) entry which is preliminary data.</text>
</comment>
<keyword evidence="1" id="KW-0812">Transmembrane</keyword>
<reference evidence="3 4" key="1">
    <citation type="journal article" date="2024" name="BMC Biol.">
        <title>Comparative genomics of Ascetosporea gives new insight into the evolutionary basis for animal parasitism in Rhizaria.</title>
        <authorList>
            <person name="Hiltunen Thoren M."/>
            <person name="Onut-Brannstrom I."/>
            <person name="Alfjorden A."/>
            <person name="Peckova H."/>
            <person name="Swords F."/>
            <person name="Hooper C."/>
            <person name="Holzer A.S."/>
            <person name="Bass D."/>
            <person name="Burki F."/>
        </authorList>
    </citation>
    <scope>NUCLEOTIDE SEQUENCE [LARGE SCALE GENOMIC DNA]</scope>
    <source>
        <strain evidence="3">20-A016</strain>
    </source>
</reference>
<dbReference type="Proteomes" id="UP001439008">
    <property type="component" value="Unassembled WGS sequence"/>
</dbReference>
<proteinExistence type="predicted"/>
<protein>
    <submittedName>
        <fullName evidence="3">Uncharacterized protein</fullName>
    </submittedName>
</protein>
<feature type="signal peptide" evidence="2">
    <location>
        <begin position="1"/>
        <end position="22"/>
    </location>
</feature>
<organism evidence="3 4">
    <name type="scientific">Bonamia ostreae</name>
    <dbReference type="NCBI Taxonomy" id="126728"/>
    <lineage>
        <taxon>Eukaryota</taxon>
        <taxon>Sar</taxon>
        <taxon>Rhizaria</taxon>
        <taxon>Endomyxa</taxon>
        <taxon>Ascetosporea</taxon>
        <taxon>Haplosporida</taxon>
        <taxon>Bonamia</taxon>
    </lineage>
</organism>
<keyword evidence="2" id="KW-0732">Signal</keyword>